<accession>A0AAI8YW56</accession>
<keyword evidence="2" id="KW-1185">Reference proteome</keyword>
<evidence type="ECO:0000313" key="2">
    <source>
        <dbReference type="Proteomes" id="UP001296104"/>
    </source>
</evidence>
<sequence>MDAIAALEQALGANQGQARQLESTLSKQPEFSCAKLKARVPLSSRNGIFF</sequence>
<protein>
    <submittedName>
        <fullName evidence="1">Uncharacterized protein</fullName>
    </submittedName>
</protein>
<gene>
    <name evidence="1" type="ORF">LECACI_7A003163</name>
</gene>
<comment type="caution">
    <text evidence="1">The sequence shown here is derived from an EMBL/GenBank/DDBJ whole genome shotgun (WGS) entry which is preliminary data.</text>
</comment>
<organism evidence="1 2">
    <name type="scientific">Lecanosticta acicola</name>
    <dbReference type="NCBI Taxonomy" id="111012"/>
    <lineage>
        <taxon>Eukaryota</taxon>
        <taxon>Fungi</taxon>
        <taxon>Dikarya</taxon>
        <taxon>Ascomycota</taxon>
        <taxon>Pezizomycotina</taxon>
        <taxon>Dothideomycetes</taxon>
        <taxon>Dothideomycetidae</taxon>
        <taxon>Mycosphaerellales</taxon>
        <taxon>Mycosphaerellaceae</taxon>
        <taxon>Lecanosticta</taxon>
    </lineage>
</organism>
<name>A0AAI8YW56_9PEZI</name>
<proteinExistence type="predicted"/>
<dbReference type="Proteomes" id="UP001296104">
    <property type="component" value="Unassembled WGS sequence"/>
</dbReference>
<dbReference type="EMBL" id="CAVMBE010000015">
    <property type="protein sequence ID" value="CAK3944630.1"/>
    <property type="molecule type" value="Genomic_DNA"/>
</dbReference>
<reference evidence="1" key="1">
    <citation type="submission" date="2023-11" db="EMBL/GenBank/DDBJ databases">
        <authorList>
            <person name="Alioto T."/>
            <person name="Alioto T."/>
            <person name="Gomez Garrido J."/>
        </authorList>
    </citation>
    <scope>NUCLEOTIDE SEQUENCE</scope>
</reference>
<evidence type="ECO:0000313" key="1">
    <source>
        <dbReference type="EMBL" id="CAK3944630.1"/>
    </source>
</evidence>
<dbReference type="AlphaFoldDB" id="A0AAI8YW56"/>